<name>A0A0D8HK83_9ACTN</name>
<evidence type="ECO:0000313" key="6">
    <source>
        <dbReference type="Proteomes" id="UP000032360"/>
    </source>
</evidence>
<dbReference type="EC" id="6.3.4.15" evidence="3"/>
<keyword evidence="1 5" id="KW-0436">Ligase</keyword>
<dbReference type="PANTHER" id="PTHR12835">
    <property type="entry name" value="BIOTIN PROTEIN LIGASE"/>
    <property type="match status" value="1"/>
</dbReference>
<dbReference type="Proteomes" id="UP000032360">
    <property type="component" value="Unassembled WGS sequence"/>
</dbReference>
<dbReference type="PANTHER" id="PTHR12835:SF5">
    <property type="entry name" value="BIOTIN--PROTEIN LIGASE"/>
    <property type="match status" value="1"/>
</dbReference>
<dbReference type="InterPro" id="IPR003142">
    <property type="entry name" value="BPL_C"/>
</dbReference>
<dbReference type="Pfam" id="PF03099">
    <property type="entry name" value="BPL_LplA_LipB"/>
    <property type="match status" value="1"/>
</dbReference>
<dbReference type="NCBIfam" id="TIGR00121">
    <property type="entry name" value="birA_ligase"/>
    <property type="match status" value="1"/>
</dbReference>
<dbReference type="RefSeq" id="WP_052604510.1">
    <property type="nucleotide sequence ID" value="NZ_JXYS01000018.1"/>
</dbReference>
<evidence type="ECO:0000256" key="3">
    <source>
        <dbReference type="ARBA" id="ARBA00024227"/>
    </source>
</evidence>
<dbReference type="InterPro" id="IPR004143">
    <property type="entry name" value="BPL_LPL_catalytic"/>
</dbReference>
<dbReference type="Gene3D" id="3.30.930.10">
    <property type="entry name" value="Bira Bifunctional Protein, Domain 2"/>
    <property type="match status" value="1"/>
</dbReference>
<dbReference type="AlphaFoldDB" id="A0A0D8HK83"/>
<keyword evidence="2" id="KW-0092">Biotin</keyword>
<proteinExistence type="predicted"/>
<dbReference type="STRING" id="1280514.AXFE_07430"/>
<dbReference type="GO" id="GO:0005737">
    <property type="term" value="C:cytoplasm"/>
    <property type="evidence" value="ECO:0007669"/>
    <property type="project" value="TreeGrafter"/>
</dbReference>
<comment type="caution">
    <text evidence="5">The sequence shown here is derived from an EMBL/GenBank/DDBJ whole genome shotgun (WGS) entry which is preliminary data.</text>
</comment>
<dbReference type="OrthoDB" id="9807064at2"/>
<sequence length="263" mass="29001">MDYTIQLDLNNGWKLRHIESIDSTNTELSRLCAIEDIPEGMVLSTNHQESGKGRLGRSWIDEPGDSLLFSILCRPGVPLDDYFYATMAMSISACEVLQDYGVVAEIKWPNDILVGGAKLSGMLSEVGESKSGRFMIIGMGINVNQDHSRLEVLKRNATSMAILTGNQLDLSMRLLLASRIVEAFAGRYLPMSQGDPAPKVQILRQYRSRCVTIGSFVRVELNDGESISGNVLDISNQGHLLVELDSCIRTVQAGDVHHVFRSS</sequence>
<evidence type="ECO:0000256" key="1">
    <source>
        <dbReference type="ARBA" id="ARBA00022598"/>
    </source>
</evidence>
<evidence type="ECO:0000256" key="2">
    <source>
        <dbReference type="ARBA" id="ARBA00023267"/>
    </source>
</evidence>
<dbReference type="PROSITE" id="PS51733">
    <property type="entry name" value="BPL_LPL_CATALYTIC"/>
    <property type="match status" value="1"/>
</dbReference>
<dbReference type="EMBL" id="JXYS01000018">
    <property type="protein sequence ID" value="KJF18355.1"/>
    <property type="molecule type" value="Genomic_DNA"/>
</dbReference>
<reference evidence="5 6" key="1">
    <citation type="submission" date="2015-01" db="EMBL/GenBank/DDBJ databases">
        <title>Draft genome of the acidophilic iron oxidizer Acidithrix ferrooxidans strain Py-F3.</title>
        <authorList>
            <person name="Poehlein A."/>
            <person name="Eisen S."/>
            <person name="Schloemann M."/>
            <person name="Johnson B.D."/>
            <person name="Daniel R."/>
            <person name="Muehling M."/>
        </authorList>
    </citation>
    <scope>NUCLEOTIDE SEQUENCE [LARGE SCALE GENOMIC DNA]</scope>
    <source>
        <strain evidence="5 6">Py-F3</strain>
    </source>
</reference>
<feature type="domain" description="BPL/LPL catalytic" evidence="4">
    <location>
        <begin position="1"/>
        <end position="192"/>
    </location>
</feature>
<evidence type="ECO:0000259" key="4">
    <source>
        <dbReference type="PROSITE" id="PS51733"/>
    </source>
</evidence>
<evidence type="ECO:0000313" key="5">
    <source>
        <dbReference type="EMBL" id="KJF18355.1"/>
    </source>
</evidence>
<accession>A0A0D8HK83</accession>
<dbReference type="PATRIC" id="fig|1280514.3.peg.989"/>
<dbReference type="Pfam" id="PF02237">
    <property type="entry name" value="BPL_C"/>
    <property type="match status" value="1"/>
</dbReference>
<gene>
    <name evidence="5" type="primary">birA</name>
    <name evidence="5" type="ORF">AXFE_07430</name>
</gene>
<dbReference type="CDD" id="cd16442">
    <property type="entry name" value="BPL"/>
    <property type="match status" value="1"/>
</dbReference>
<dbReference type="Gene3D" id="2.30.30.100">
    <property type="match status" value="1"/>
</dbReference>
<dbReference type="InterPro" id="IPR004408">
    <property type="entry name" value="Biotin_CoA_COase_ligase"/>
</dbReference>
<dbReference type="SUPFAM" id="SSF55681">
    <property type="entry name" value="Class II aaRS and biotin synthetases"/>
    <property type="match status" value="1"/>
</dbReference>
<dbReference type="GO" id="GO:0004077">
    <property type="term" value="F:biotin--[biotin carboxyl-carrier protein] ligase activity"/>
    <property type="evidence" value="ECO:0007669"/>
    <property type="project" value="UniProtKB-EC"/>
</dbReference>
<organism evidence="5 6">
    <name type="scientific">Acidithrix ferrooxidans</name>
    <dbReference type="NCBI Taxonomy" id="1280514"/>
    <lineage>
        <taxon>Bacteria</taxon>
        <taxon>Bacillati</taxon>
        <taxon>Actinomycetota</taxon>
        <taxon>Acidimicrobiia</taxon>
        <taxon>Acidimicrobiales</taxon>
        <taxon>Acidimicrobiaceae</taxon>
        <taxon>Acidithrix</taxon>
    </lineage>
</organism>
<protein>
    <recommendedName>
        <fullName evidence="3">biotin--[biotin carboxyl-carrier protein] ligase</fullName>
        <ecNumber evidence="3">6.3.4.15</ecNumber>
    </recommendedName>
</protein>
<keyword evidence="6" id="KW-1185">Reference proteome</keyword>
<dbReference type="InterPro" id="IPR045864">
    <property type="entry name" value="aa-tRNA-synth_II/BPL/LPL"/>
</dbReference>